<dbReference type="PRINTS" id="PR00099">
    <property type="entry name" value="CPSGATASE"/>
</dbReference>
<comment type="caution">
    <text evidence="8">The sequence shown here is derived from an EMBL/GenBank/DDBJ whole genome shotgun (WGS) entry which is preliminary data.</text>
</comment>
<keyword evidence="8" id="KW-0032">Aminotransferase</keyword>
<dbReference type="Pfam" id="PF04715">
    <property type="entry name" value="Anth_synt_I_N"/>
    <property type="match status" value="1"/>
</dbReference>
<dbReference type="GO" id="GO:0046820">
    <property type="term" value="F:4-amino-4-deoxychorismate synthase activity"/>
    <property type="evidence" value="ECO:0007669"/>
    <property type="project" value="UniProtKB-EC"/>
</dbReference>
<keyword evidence="9" id="KW-1185">Reference proteome</keyword>
<evidence type="ECO:0000313" key="9">
    <source>
        <dbReference type="Proteomes" id="UP001357733"/>
    </source>
</evidence>
<dbReference type="PRINTS" id="PR00096">
    <property type="entry name" value="GATASE"/>
</dbReference>
<dbReference type="InterPro" id="IPR005802">
    <property type="entry name" value="ADC_synth_comp_1"/>
</dbReference>
<dbReference type="PROSITE" id="PS51273">
    <property type="entry name" value="GATASE_TYPE_1"/>
    <property type="match status" value="1"/>
</dbReference>
<accession>A0AAW9MP99</accession>
<dbReference type="AlphaFoldDB" id="A0AAW9MP99"/>
<dbReference type="SUPFAM" id="SSF52317">
    <property type="entry name" value="Class I glutamine amidotransferase-like"/>
    <property type="match status" value="1"/>
</dbReference>
<evidence type="ECO:0000256" key="1">
    <source>
        <dbReference type="ARBA" id="ARBA00005970"/>
    </source>
</evidence>
<dbReference type="GO" id="GO:0000162">
    <property type="term" value="P:L-tryptophan biosynthetic process"/>
    <property type="evidence" value="ECO:0007669"/>
    <property type="project" value="TreeGrafter"/>
</dbReference>
<dbReference type="PANTHER" id="PTHR11236:SF18">
    <property type="entry name" value="AMINODEOXYCHORISMATE SYNTHASE"/>
    <property type="match status" value="1"/>
</dbReference>
<dbReference type="NCBIfam" id="TIGR00553">
    <property type="entry name" value="pabB"/>
    <property type="match status" value="1"/>
</dbReference>
<sequence>MVDNYDSYTYNLYQLVAEVSGNKPLVVKNDEISYEEVKELDPDYIIISPGPGSPENEKDFGVCREIIEKSDKAILGICLGHQGIYLLNGGKISRANEPMHGRLSKVYHNKKGLFKGIEDGFKVTRYHSLVCENKELENIRIDALSEDGVVMAISHKYKPIYGLQFHPESIASEFGEKLIQNFLSICNEHYKKDSLEYRIIDSSFDTATLYQKLKKIDDKILWLDSSRLEDNQSNFSIFGIVGEKRGHILKYDVDKREVTKIYKDKRDKETFHTDIFTYLKENRIRWENKKELPFDFQLGYIGYFAYELKKDTENVINTKSFPYPDAYLSYVDRAIVYDHKNKKLYILYYKDDLEFFVLVKDALNSRVDEKKPKEKRNFPKLNFVKNRKEYIDDIEIIKEEIRKGETYEVCLTNRLDIHDSIDGLSYYLELRDKSPGQYSAYLPLDEFKIASSSMERFIKLDRNNIVSTKPIKGTIRRGISPEEDKKLIEKLRTDEKTRSENLMIVDLLRNDLGKFCVVGSVKVEKLMDVESYKTLHQLVTTISGKLMTEMDSIDVLEKTFPGGSMTGSPKKRTLEIIDKLENIPRGVYSGTIGYISNNSSMDFNIVIRTTIIEKDLATIGLGGAIILLSDDEDEFDEVVLKAKGSLLALKAYYNNDDNIFIEGSN</sequence>
<dbReference type="SUPFAM" id="SSF56322">
    <property type="entry name" value="ADC synthase"/>
    <property type="match status" value="1"/>
</dbReference>
<dbReference type="PRINTS" id="PR00097">
    <property type="entry name" value="ANTSNTHASEII"/>
</dbReference>
<dbReference type="InterPro" id="IPR005801">
    <property type="entry name" value="ADC_synthase"/>
</dbReference>
<dbReference type="InterPro" id="IPR017926">
    <property type="entry name" value="GATASE"/>
</dbReference>
<dbReference type="RefSeq" id="WP_324620466.1">
    <property type="nucleotide sequence ID" value="NZ_JAYKOT010000003.1"/>
</dbReference>
<evidence type="ECO:0000259" key="7">
    <source>
        <dbReference type="Pfam" id="PF04715"/>
    </source>
</evidence>
<dbReference type="GO" id="GO:0005737">
    <property type="term" value="C:cytoplasm"/>
    <property type="evidence" value="ECO:0007669"/>
    <property type="project" value="TreeGrafter"/>
</dbReference>
<evidence type="ECO:0000256" key="4">
    <source>
        <dbReference type="ARBA" id="ARBA00022962"/>
    </source>
</evidence>
<protein>
    <recommendedName>
        <fullName evidence="2">aminodeoxychorismate synthase</fullName>
        <ecNumber evidence="2">2.6.1.85</ecNumber>
    </recommendedName>
</protein>
<dbReference type="InterPro" id="IPR029062">
    <property type="entry name" value="Class_I_gatase-like"/>
</dbReference>
<organism evidence="8 9">
    <name type="scientific">Citroniella saccharovorans</name>
    <dbReference type="NCBI Taxonomy" id="2053367"/>
    <lineage>
        <taxon>Bacteria</taxon>
        <taxon>Bacillati</taxon>
        <taxon>Bacillota</taxon>
        <taxon>Tissierellia</taxon>
        <taxon>Tissierellales</taxon>
        <taxon>Peptoniphilaceae</taxon>
        <taxon>Citroniella</taxon>
    </lineage>
</organism>
<evidence type="ECO:0000256" key="3">
    <source>
        <dbReference type="ARBA" id="ARBA00022679"/>
    </source>
</evidence>
<dbReference type="EMBL" id="JAYKOT010000003">
    <property type="protein sequence ID" value="MEB3429353.1"/>
    <property type="molecule type" value="Genomic_DNA"/>
</dbReference>
<dbReference type="GO" id="GO:0009396">
    <property type="term" value="P:folic acid-containing compound biosynthetic process"/>
    <property type="evidence" value="ECO:0007669"/>
    <property type="project" value="InterPro"/>
</dbReference>
<evidence type="ECO:0000259" key="5">
    <source>
        <dbReference type="Pfam" id="PF00117"/>
    </source>
</evidence>
<dbReference type="PANTHER" id="PTHR11236">
    <property type="entry name" value="AMINOBENZOATE/ANTHRANILATE SYNTHASE"/>
    <property type="match status" value="1"/>
</dbReference>
<gene>
    <name evidence="8" type="primary">pabB</name>
    <name evidence="8" type="ORF">VLK81_04875</name>
</gene>
<reference evidence="8 9" key="1">
    <citation type="submission" date="2024-01" db="EMBL/GenBank/DDBJ databases">
        <title>Complete genome sequence of Citroniella saccharovorans strain M6.X9, isolated from human fecal sample.</title>
        <authorList>
            <person name="Cheng G."/>
            <person name="Westerholm M."/>
            <person name="Schnurer A."/>
        </authorList>
    </citation>
    <scope>NUCLEOTIDE SEQUENCE [LARGE SCALE GENOMIC DNA]</scope>
    <source>
        <strain evidence="8 9">DSM 29873</strain>
    </source>
</reference>
<feature type="domain" description="Glutamine amidotransferase" evidence="5">
    <location>
        <begin position="1"/>
        <end position="183"/>
    </location>
</feature>
<name>A0AAW9MP99_9FIRM</name>
<dbReference type="InterPro" id="IPR015890">
    <property type="entry name" value="Chorismate_C"/>
</dbReference>
<dbReference type="NCBIfam" id="TIGR00566">
    <property type="entry name" value="trpG_papA"/>
    <property type="match status" value="1"/>
</dbReference>
<comment type="similarity">
    <text evidence="1">In the C-terminal section; belongs to the anthranilate synthase component I family.</text>
</comment>
<evidence type="ECO:0000256" key="2">
    <source>
        <dbReference type="ARBA" id="ARBA00013139"/>
    </source>
</evidence>
<evidence type="ECO:0000259" key="6">
    <source>
        <dbReference type="Pfam" id="PF00425"/>
    </source>
</evidence>
<dbReference type="Gene3D" id="3.40.50.880">
    <property type="match status" value="1"/>
</dbReference>
<dbReference type="GO" id="GO:0008153">
    <property type="term" value="P:4-aminobenzoate biosynthetic process"/>
    <property type="evidence" value="ECO:0007669"/>
    <property type="project" value="TreeGrafter"/>
</dbReference>
<dbReference type="Proteomes" id="UP001357733">
    <property type="component" value="Unassembled WGS sequence"/>
</dbReference>
<dbReference type="Pfam" id="PF00117">
    <property type="entry name" value="GATase"/>
    <property type="match status" value="1"/>
</dbReference>
<feature type="domain" description="Chorismate-utilising enzyme C-terminal" evidence="6">
    <location>
        <begin position="387"/>
        <end position="641"/>
    </location>
</feature>
<dbReference type="InterPro" id="IPR006221">
    <property type="entry name" value="TrpG/PapA_dom"/>
</dbReference>
<proteinExistence type="inferred from homology"/>
<keyword evidence="3 8" id="KW-0808">Transferase</keyword>
<dbReference type="EC" id="2.6.1.85" evidence="2"/>
<dbReference type="FunFam" id="3.40.50.880:FF:000003">
    <property type="entry name" value="Anthranilate synthase component II"/>
    <property type="match status" value="1"/>
</dbReference>
<dbReference type="CDD" id="cd01743">
    <property type="entry name" value="GATase1_Anthranilate_Synthase"/>
    <property type="match status" value="1"/>
</dbReference>
<keyword evidence="4" id="KW-0315">Glutamine amidotransferase</keyword>
<dbReference type="Pfam" id="PF00425">
    <property type="entry name" value="Chorismate_bind"/>
    <property type="match status" value="1"/>
</dbReference>
<feature type="domain" description="Anthranilate synthase component I N-terminal" evidence="7">
    <location>
        <begin position="205"/>
        <end position="346"/>
    </location>
</feature>
<dbReference type="InterPro" id="IPR006805">
    <property type="entry name" value="Anth_synth_I_N"/>
</dbReference>
<dbReference type="InterPro" id="IPR019999">
    <property type="entry name" value="Anth_synth_I-like"/>
</dbReference>
<dbReference type="Gene3D" id="3.60.120.10">
    <property type="entry name" value="Anthranilate synthase"/>
    <property type="match status" value="1"/>
</dbReference>
<evidence type="ECO:0000313" key="8">
    <source>
        <dbReference type="EMBL" id="MEB3429353.1"/>
    </source>
</evidence>